<comment type="caution">
    <text evidence="1">The sequence shown here is derived from an EMBL/GenBank/DDBJ whole genome shotgun (WGS) entry which is preliminary data.</text>
</comment>
<evidence type="ECO:0000313" key="2">
    <source>
        <dbReference type="Proteomes" id="UP000324222"/>
    </source>
</evidence>
<gene>
    <name evidence="1" type="ORF">E2C01_003125</name>
</gene>
<sequence>MVCVEHVSAPRPRCTGGHGPATTPAKTIHNQITSFCPAAAMGSTPAPHTPHFSLTPPHRTVHATPRRRSHLIASTTPHHCHCGGSGGCAAVVLISLSFPNQCRSSLPPSLYLHSFLTHRRLCPVMVTVMR</sequence>
<dbReference type="EMBL" id="VSRR010000119">
    <property type="protein sequence ID" value="MPC10488.1"/>
    <property type="molecule type" value="Genomic_DNA"/>
</dbReference>
<dbReference type="AlphaFoldDB" id="A0A5B7CN55"/>
<name>A0A5B7CN55_PORTR</name>
<proteinExistence type="predicted"/>
<evidence type="ECO:0000313" key="1">
    <source>
        <dbReference type="EMBL" id="MPC10488.1"/>
    </source>
</evidence>
<keyword evidence="2" id="KW-1185">Reference proteome</keyword>
<reference evidence="1 2" key="1">
    <citation type="submission" date="2019-05" db="EMBL/GenBank/DDBJ databases">
        <title>Another draft genome of Portunus trituberculatus and its Hox gene families provides insights of decapod evolution.</title>
        <authorList>
            <person name="Jeong J.-H."/>
            <person name="Song I."/>
            <person name="Kim S."/>
            <person name="Choi T."/>
            <person name="Kim D."/>
            <person name="Ryu S."/>
            <person name="Kim W."/>
        </authorList>
    </citation>
    <scope>NUCLEOTIDE SEQUENCE [LARGE SCALE GENOMIC DNA]</scope>
    <source>
        <tissue evidence="1">Muscle</tissue>
    </source>
</reference>
<dbReference type="Proteomes" id="UP000324222">
    <property type="component" value="Unassembled WGS sequence"/>
</dbReference>
<protein>
    <submittedName>
        <fullName evidence="1">Uncharacterized protein</fullName>
    </submittedName>
</protein>
<organism evidence="1 2">
    <name type="scientific">Portunus trituberculatus</name>
    <name type="common">Swimming crab</name>
    <name type="synonym">Neptunus trituberculatus</name>
    <dbReference type="NCBI Taxonomy" id="210409"/>
    <lineage>
        <taxon>Eukaryota</taxon>
        <taxon>Metazoa</taxon>
        <taxon>Ecdysozoa</taxon>
        <taxon>Arthropoda</taxon>
        <taxon>Crustacea</taxon>
        <taxon>Multicrustacea</taxon>
        <taxon>Malacostraca</taxon>
        <taxon>Eumalacostraca</taxon>
        <taxon>Eucarida</taxon>
        <taxon>Decapoda</taxon>
        <taxon>Pleocyemata</taxon>
        <taxon>Brachyura</taxon>
        <taxon>Eubrachyura</taxon>
        <taxon>Portunoidea</taxon>
        <taxon>Portunidae</taxon>
        <taxon>Portuninae</taxon>
        <taxon>Portunus</taxon>
    </lineage>
</organism>
<accession>A0A5B7CN55</accession>